<feature type="compositionally biased region" description="Acidic residues" evidence="1">
    <location>
        <begin position="314"/>
        <end position="324"/>
    </location>
</feature>
<evidence type="ECO:0000256" key="1">
    <source>
        <dbReference type="SAM" id="MobiDB-lite"/>
    </source>
</evidence>
<dbReference type="Pfam" id="PF21959">
    <property type="entry name" value="DUF6923"/>
    <property type="match status" value="1"/>
</dbReference>
<evidence type="ECO:0000259" key="3">
    <source>
        <dbReference type="Pfam" id="PF16130"/>
    </source>
</evidence>
<evidence type="ECO:0000313" key="6">
    <source>
        <dbReference type="EMBL" id="OAN18784.1"/>
    </source>
</evidence>
<keyword evidence="7" id="KW-1185">Reference proteome</keyword>
<comment type="caution">
    <text evidence="6">The sequence shown here is derived from an EMBL/GenBank/DDBJ whole genome shotgun (WGS) entry which is preliminary data.</text>
</comment>
<evidence type="ECO:0000259" key="4">
    <source>
        <dbReference type="Pfam" id="PF20009"/>
    </source>
</evidence>
<dbReference type="RefSeq" id="WP_068330175.1">
    <property type="nucleotide sequence ID" value="NZ_LVHF01000012.1"/>
</dbReference>
<organism evidence="6 7">
    <name type="scientific">Photobacterium jeanii</name>
    <dbReference type="NCBI Taxonomy" id="858640"/>
    <lineage>
        <taxon>Bacteria</taxon>
        <taxon>Pseudomonadati</taxon>
        <taxon>Pseudomonadota</taxon>
        <taxon>Gammaproteobacteria</taxon>
        <taxon>Vibrionales</taxon>
        <taxon>Vibrionaceae</taxon>
        <taxon>Photobacterium</taxon>
    </lineage>
</organism>
<accession>A0A178KPV3</accession>
<dbReference type="Pfam" id="PF20009">
    <property type="entry name" value="GEVED"/>
    <property type="match status" value="1"/>
</dbReference>
<dbReference type="Proteomes" id="UP000078503">
    <property type="component" value="Unassembled WGS sequence"/>
</dbReference>
<proteinExistence type="predicted"/>
<dbReference type="InterPro" id="IPR032295">
    <property type="entry name" value="DUF4842"/>
</dbReference>
<dbReference type="STRING" id="858640.A3K86_03885"/>
<dbReference type="AlphaFoldDB" id="A0A178KPV3"/>
<name>A0A178KPV3_9GAMM</name>
<gene>
    <name evidence="6" type="ORF">A3K86_03885</name>
</gene>
<dbReference type="InterPro" id="IPR031025">
    <property type="entry name" value="LruC_dom"/>
</dbReference>
<protein>
    <submittedName>
        <fullName evidence="6">LruC domain-containing protein</fullName>
    </submittedName>
</protein>
<keyword evidence="2" id="KW-0732">Signal</keyword>
<dbReference type="SUPFAM" id="SSF75011">
    <property type="entry name" value="3-carboxy-cis,cis-mucoante lactonizing enzyme"/>
    <property type="match status" value="1"/>
</dbReference>
<dbReference type="EMBL" id="LVHF01000012">
    <property type="protein sequence ID" value="OAN18784.1"/>
    <property type="molecule type" value="Genomic_DNA"/>
</dbReference>
<evidence type="ECO:0000259" key="5">
    <source>
        <dbReference type="Pfam" id="PF21959"/>
    </source>
</evidence>
<evidence type="ECO:0000256" key="2">
    <source>
        <dbReference type="SAM" id="SignalP"/>
    </source>
</evidence>
<dbReference type="OrthoDB" id="1204817at2"/>
<sequence length="720" mass="78108">MKKKLVPIALTLGASVSMPSFAVAPFNGCPTEALLFQGNPSTVYAVDLSTGNYTISQTETGAGGTINAVGFNETDRYIYGWNKSSSTVTRINQAFKVEDLTVISGLPDKNYFVGDVFDNHYYVYLKGTGMFKIDLSAGDDSLVAEEIMTAAQATLQLTDFAFYPETGELFAVENTNNDLYLFSFDSQGKASFSRIGSTELGGTTTFGAQYFDKSGFMYISNNNDGIIYRLDLRDLGDLKPKAEFFASGPSSSQNDGARCASAPVIASNTDFGDAPDSYKTSLASNGPRHFIGPNFFFGSDIDAEGEAQISPSSDDNDGNDDEDGITFNSALKQGSDALIQVTVGGGAAGYVSAWFDWNQNGQFDASTEQVIVDELLAPGSHSLKFRIPEDAVAGNTWARFRIGKDTGLQSFGGVTYGEVEDYSVTIEEQTLTHSYYPGEGEWATLAYEDNWPNKGDFDFNDVVMYYRVDTVSNSEGKIVRYDISGKLQAYGASFTNGFAVQFDDVARSAVNEALTKLVVNGKTRHTADVLEAGQTNAVAIISADLKQEIDAPVCSGSSGKYYRVWRGCSSDPADQFTFEVSIPFTTGLDTGPDMPLNPFIFAPEGRYRGSSFGTDYPGRALEVHLKGDCLTSLASENFFSTQDDTSVYSVANCPGPNCDSYRTSNGIPWGLIIEDNWMHPTERINILTAYPELEGYATSGGSSNQTWFLRSKANQQSLFE</sequence>
<feature type="domain" description="DUF4842" evidence="3">
    <location>
        <begin position="476"/>
        <end position="708"/>
    </location>
</feature>
<dbReference type="InterPro" id="IPR054215">
    <property type="entry name" value="DUF6923"/>
</dbReference>
<dbReference type="InterPro" id="IPR045474">
    <property type="entry name" value="GEVED"/>
</dbReference>
<dbReference type="NCBIfam" id="TIGR04456">
    <property type="entry name" value="LruC_dom"/>
    <property type="match status" value="1"/>
</dbReference>
<evidence type="ECO:0000313" key="7">
    <source>
        <dbReference type="Proteomes" id="UP000078503"/>
    </source>
</evidence>
<feature type="region of interest" description="Disordered" evidence="1">
    <location>
        <begin position="306"/>
        <end position="325"/>
    </location>
</feature>
<feature type="domain" description="GEVED" evidence="4">
    <location>
        <begin position="350"/>
        <end position="425"/>
    </location>
</feature>
<dbReference type="Pfam" id="PF16130">
    <property type="entry name" value="DUF4842"/>
    <property type="match status" value="1"/>
</dbReference>
<feature type="signal peptide" evidence="2">
    <location>
        <begin position="1"/>
        <end position="22"/>
    </location>
</feature>
<feature type="domain" description="DUF6923" evidence="5">
    <location>
        <begin position="37"/>
        <end position="260"/>
    </location>
</feature>
<reference evidence="6 7" key="1">
    <citation type="submission" date="2016-03" db="EMBL/GenBank/DDBJ databases">
        <title>Photobacterium proteolyticum sp. nov. a protease producing bacterium isolated from ocean sediments of Laizhou Bay.</title>
        <authorList>
            <person name="Li Y."/>
        </authorList>
    </citation>
    <scope>NUCLEOTIDE SEQUENCE [LARGE SCALE GENOMIC DNA]</scope>
    <source>
        <strain evidence="6 7">R-40508</strain>
    </source>
</reference>
<feature type="chain" id="PRO_5008090531" evidence="2">
    <location>
        <begin position="23"/>
        <end position="720"/>
    </location>
</feature>